<organism evidence="5 6">
    <name type="scientific">Pseudothermotoga lettingae (strain ATCC BAA-301 / DSM 14385 / NBRC 107922 / TMO)</name>
    <name type="common">Thermotoga lettingae</name>
    <dbReference type="NCBI Taxonomy" id="416591"/>
    <lineage>
        <taxon>Bacteria</taxon>
        <taxon>Thermotogati</taxon>
        <taxon>Thermotogota</taxon>
        <taxon>Thermotogae</taxon>
        <taxon>Thermotogales</taxon>
        <taxon>Thermotogaceae</taxon>
        <taxon>Pseudothermotoga</taxon>
    </lineage>
</organism>
<name>A8F652_PSELT</name>
<dbReference type="InterPro" id="IPR051120">
    <property type="entry name" value="ABC_AA/LPS_Transport"/>
</dbReference>
<dbReference type="InterPro" id="IPR003593">
    <property type="entry name" value="AAA+_ATPase"/>
</dbReference>
<dbReference type="eggNOG" id="COG0411">
    <property type="taxonomic scope" value="Bacteria"/>
</dbReference>
<keyword evidence="3" id="KW-0067">ATP-binding</keyword>
<dbReference type="OrthoDB" id="48612at2"/>
<dbReference type="GO" id="GO:0015192">
    <property type="term" value="F:L-phenylalanine transmembrane transporter activity"/>
    <property type="evidence" value="ECO:0007669"/>
    <property type="project" value="TreeGrafter"/>
</dbReference>
<dbReference type="EMBL" id="CP000812">
    <property type="protein sequence ID" value="ABV33636.1"/>
    <property type="molecule type" value="Genomic_DNA"/>
</dbReference>
<dbReference type="GO" id="GO:1903806">
    <property type="term" value="P:L-isoleucine import across plasma membrane"/>
    <property type="evidence" value="ECO:0007669"/>
    <property type="project" value="TreeGrafter"/>
</dbReference>
<dbReference type="GO" id="GO:0005524">
    <property type="term" value="F:ATP binding"/>
    <property type="evidence" value="ECO:0007669"/>
    <property type="project" value="UniProtKB-KW"/>
</dbReference>
<keyword evidence="6" id="KW-1185">Reference proteome</keyword>
<dbReference type="GO" id="GO:0016887">
    <property type="term" value="F:ATP hydrolysis activity"/>
    <property type="evidence" value="ECO:0007669"/>
    <property type="project" value="InterPro"/>
</dbReference>
<dbReference type="PANTHER" id="PTHR45772:SF7">
    <property type="entry name" value="AMINO ACID ABC TRANSPORTER ATP-BINDING PROTEIN"/>
    <property type="match status" value="1"/>
</dbReference>
<protein>
    <submittedName>
        <fullName evidence="5">ABC transporter related</fullName>
    </submittedName>
</protein>
<reference evidence="5 6" key="1">
    <citation type="submission" date="2007-08" db="EMBL/GenBank/DDBJ databases">
        <title>Complete sequence of Thermotoga lettingae TMO.</title>
        <authorList>
            <consortium name="US DOE Joint Genome Institute"/>
            <person name="Copeland A."/>
            <person name="Lucas S."/>
            <person name="Lapidus A."/>
            <person name="Barry K."/>
            <person name="Glavina del Rio T."/>
            <person name="Dalin E."/>
            <person name="Tice H."/>
            <person name="Pitluck S."/>
            <person name="Foster B."/>
            <person name="Bruce D."/>
            <person name="Schmutz J."/>
            <person name="Larimer F."/>
            <person name="Land M."/>
            <person name="Hauser L."/>
            <person name="Kyrpides N."/>
            <person name="Mikhailova N."/>
            <person name="Nelson K."/>
            <person name="Gogarten J.P."/>
            <person name="Noll K."/>
            <person name="Richardson P."/>
        </authorList>
    </citation>
    <scope>NUCLEOTIDE SEQUENCE [LARGE SCALE GENOMIC DNA]</scope>
    <source>
        <strain evidence="6">ATCC BAA-301 / DSM 14385 / NBRC 107922 / TMO</strain>
    </source>
</reference>
<dbReference type="RefSeq" id="WP_012003117.1">
    <property type="nucleotide sequence ID" value="NC_009828.1"/>
</dbReference>
<feature type="domain" description="ABC transporter" evidence="4">
    <location>
        <begin position="4"/>
        <end position="252"/>
    </location>
</feature>
<dbReference type="Gene3D" id="3.40.50.300">
    <property type="entry name" value="P-loop containing nucleotide triphosphate hydrolases"/>
    <property type="match status" value="1"/>
</dbReference>
<proteinExistence type="predicted"/>
<dbReference type="GO" id="GO:0015808">
    <property type="term" value="P:L-alanine transport"/>
    <property type="evidence" value="ECO:0007669"/>
    <property type="project" value="TreeGrafter"/>
</dbReference>
<accession>A8F652</accession>
<dbReference type="InterPro" id="IPR027417">
    <property type="entry name" value="P-loop_NTPase"/>
</dbReference>
<dbReference type="Pfam" id="PF00005">
    <property type="entry name" value="ABC_tran"/>
    <property type="match status" value="1"/>
</dbReference>
<dbReference type="SMART" id="SM00382">
    <property type="entry name" value="AAA"/>
    <property type="match status" value="1"/>
</dbReference>
<dbReference type="InterPro" id="IPR032823">
    <property type="entry name" value="BCA_ABC_TP_C"/>
</dbReference>
<evidence type="ECO:0000256" key="3">
    <source>
        <dbReference type="ARBA" id="ARBA00022840"/>
    </source>
</evidence>
<dbReference type="GO" id="GO:0015188">
    <property type="term" value="F:L-isoleucine transmembrane transporter activity"/>
    <property type="evidence" value="ECO:0007669"/>
    <property type="project" value="TreeGrafter"/>
</dbReference>
<evidence type="ECO:0000313" key="6">
    <source>
        <dbReference type="Proteomes" id="UP000002016"/>
    </source>
</evidence>
<dbReference type="Pfam" id="PF12399">
    <property type="entry name" value="BCA_ABC_TP_C"/>
    <property type="match status" value="1"/>
</dbReference>
<evidence type="ECO:0000313" key="5">
    <source>
        <dbReference type="EMBL" id="ABV33636.1"/>
    </source>
</evidence>
<dbReference type="HOGENOM" id="CLU_000604_1_2_0"/>
<gene>
    <name evidence="5" type="ordered locus">Tlet_1071</name>
</gene>
<keyword evidence="1" id="KW-0813">Transport</keyword>
<dbReference type="KEGG" id="tle:Tlet_1071"/>
<evidence type="ECO:0000259" key="4">
    <source>
        <dbReference type="PROSITE" id="PS50893"/>
    </source>
</evidence>
<reference evidence="5 6" key="2">
    <citation type="journal article" date="2009" name="Proc. Natl. Acad. Sci. U.S.A.">
        <title>On the chimeric nature, thermophilic origin, and phylogenetic placement of the Thermotogales.</title>
        <authorList>
            <person name="Zhaxybayeva O."/>
            <person name="Swithers K.S."/>
            <person name="Lapierre P."/>
            <person name="Fournier G.P."/>
            <person name="Bickhart D.M."/>
            <person name="DeBoy R.T."/>
            <person name="Nelson K.E."/>
            <person name="Nesbo C.L."/>
            <person name="Doolittle W.F."/>
            <person name="Gogarten J.P."/>
            <person name="Noll K.M."/>
        </authorList>
    </citation>
    <scope>NUCLEOTIDE SEQUENCE [LARGE SCALE GENOMIC DNA]</scope>
    <source>
        <strain evidence="6">ATCC BAA-301 / DSM 14385 / NBRC 107922 / TMO</strain>
    </source>
</reference>
<dbReference type="FunFam" id="3.40.50.300:FF:000421">
    <property type="entry name" value="Branched-chain amino acid ABC transporter ATP-binding protein"/>
    <property type="match status" value="1"/>
</dbReference>
<dbReference type="PANTHER" id="PTHR45772">
    <property type="entry name" value="CONSERVED COMPONENT OF ABC TRANSPORTER FOR NATURAL AMINO ACIDS-RELATED"/>
    <property type="match status" value="1"/>
</dbReference>
<dbReference type="SUPFAM" id="SSF52540">
    <property type="entry name" value="P-loop containing nucleoside triphosphate hydrolases"/>
    <property type="match status" value="1"/>
</dbReference>
<keyword evidence="2" id="KW-0547">Nucleotide-binding</keyword>
<dbReference type="InterPro" id="IPR003439">
    <property type="entry name" value="ABC_transporter-like_ATP-bd"/>
</dbReference>
<dbReference type="AlphaFoldDB" id="A8F652"/>
<dbReference type="GO" id="GO:0005886">
    <property type="term" value="C:plasma membrane"/>
    <property type="evidence" value="ECO:0007669"/>
    <property type="project" value="TreeGrafter"/>
</dbReference>
<evidence type="ECO:0000256" key="2">
    <source>
        <dbReference type="ARBA" id="ARBA00022741"/>
    </source>
</evidence>
<dbReference type="GO" id="GO:1903805">
    <property type="term" value="P:L-valine import across plasma membrane"/>
    <property type="evidence" value="ECO:0007669"/>
    <property type="project" value="TreeGrafter"/>
</dbReference>
<evidence type="ECO:0000256" key="1">
    <source>
        <dbReference type="ARBA" id="ARBA00022448"/>
    </source>
</evidence>
<dbReference type="GO" id="GO:0042941">
    <property type="term" value="P:D-alanine transmembrane transport"/>
    <property type="evidence" value="ECO:0007669"/>
    <property type="project" value="TreeGrafter"/>
</dbReference>
<dbReference type="PROSITE" id="PS50893">
    <property type="entry name" value="ABC_TRANSPORTER_2"/>
    <property type="match status" value="1"/>
</dbReference>
<dbReference type="Proteomes" id="UP000002016">
    <property type="component" value="Chromosome"/>
</dbReference>
<dbReference type="GO" id="GO:0005304">
    <property type="term" value="F:L-valine transmembrane transporter activity"/>
    <property type="evidence" value="ECO:0007669"/>
    <property type="project" value="TreeGrafter"/>
</dbReference>
<sequence>MSLLDIRNLTVKFGGLTAIEDFSMNVKEGEIHSLIGPNGAGKTTVFNVITGVVKPVAGRILFDGTDITKEETHKIVKFGISRTFQSVVVFKYMTVLENLYLGYHSRLNISMLNEIIPNKKSSEQIWNMYRSALEIADFLDLKTRLLSYAGMIPFAAQKMVEIGRALMSKPKLLLLDEPAAGLTEVETEKLKKIIRLIRDKLKITILLVEHDMPIVMSISDKITVLDFGRKISEGAPEQVRKDPKVIKAYLGESESA</sequence>
<dbReference type="STRING" id="416591.Tlet_1071"/>
<dbReference type="CDD" id="cd03219">
    <property type="entry name" value="ABC_Mj1267_LivG_branched"/>
    <property type="match status" value="1"/>
</dbReference>